<reference evidence="1" key="1">
    <citation type="submission" date="2014-09" db="EMBL/GenBank/DDBJ databases">
        <authorList>
            <person name="Magalhaes I.L.F."/>
            <person name="Oliveira U."/>
            <person name="Santos F.R."/>
            <person name="Vidigal T.H.D.A."/>
            <person name="Brescovit A.D."/>
            <person name="Santos A.J."/>
        </authorList>
    </citation>
    <scope>NUCLEOTIDE SEQUENCE</scope>
    <source>
        <tissue evidence="1">Shoot tissue taken approximately 20 cm above the soil surface</tissue>
    </source>
</reference>
<protein>
    <submittedName>
        <fullName evidence="1">Uncharacterized protein</fullName>
    </submittedName>
</protein>
<evidence type="ECO:0000313" key="1">
    <source>
        <dbReference type="EMBL" id="JAE32100.1"/>
    </source>
</evidence>
<organism evidence="1">
    <name type="scientific">Arundo donax</name>
    <name type="common">Giant reed</name>
    <name type="synonym">Donax arundinaceus</name>
    <dbReference type="NCBI Taxonomy" id="35708"/>
    <lineage>
        <taxon>Eukaryota</taxon>
        <taxon>Viridiplantae</taxon>
        <taxon>Streptophyta</taxon>
        <taxon>Embryophyta</taxon>
        <taxon>Tracheophyta</taxon>
        <taxon>Spermatophyta</taxon>
        <taxon>Magnoliopsida</taxon>
        <taxon>Liliopsida</taxon>
        <taxon>Poales</taxon>
        <taxon>Poaceae</taxon>
        <taxon>PACMAD clade</taxon>
        <taxon>Arundinoideae</taxon>
        <taxon>Arundineae</taxon>
        <taxon>Arundo</taxon>
    </lineage>
</organism>
<name>A0A0A9H4K8_ARUDO</name>
<reference evidence="1" key="2">
    <citation type="journal article" date="2015" name="Data Brief">
        <title>Shoot transcriptome of the giant reed, Arundo donax.</title>
        <authorList>
            <person name="Barrero R.A."/>
            <person name="Guerrero F.D."/>
            <person name="Moolhuijzen P."/>
            <person name="Goolsby J.A."/>
            <person name="Tidwell J."/>
            <person name="Bellgard S.E."/>
            <person name="Bellgard M.I."/>
        </authorList>
    </citation>
    <scope>NUCLEOTIDE SEQUENCE</scope>
    <source>
        <tissue evidence="1">Shoot tissue taken approximately 20 cm above the soil surface</tissue>
    </source>
</reference>
<dbReference type="EMBL" id="GBRH01165796">
    <property type="protein sequence ID" value="JAE32100.1"/>
    <property type="molecule type" value="Transcribed_RNA"/>
</dbReference>
<proteinExistence type="predicted"/>
<sequence>MYCIYINHLIAWEV</sequence>
<accession>A0A0A9H4K8</accession>